<dbReference type="SUPFAM" id="SSF52096">
    <property type="entry name" value="ClpP/crotonase"/>
    <property type="match status" value="1"/>
</dbReference>
<dbReference type="CDD" id="cd06558">
    <property type="entry name" value="crotonase-like"/>
    <property type="match status" value="1"/>
</dbReference>
<dbReference type="HOGENOM" id="CLU_009834_7_6_1"/>
<accession>A0A084AFX5</accession>
<dbReference type="Proteomes" id="UP000028045">
    <property type="component" value="Unassembled WGS sequence"/>
</dbReference>
<sequence length="277" mass="29660">MTGLQPPSIPSVDVSLPSPHVLLITLNRPRQLNSLPRALHAQLAGLYAWYDAQPHLRCAVLTGTGRAFCVGADLKEWFFRSQDSAASSSEEDMHEDGFGGLSNRRGKKPVIAAVNGLCLGGGFEMVLNADMVLAADGATFGLPEVKRGVVAIAGALPRLTRLVGRPRASEMALLGRTYTARQMEAWGVVNRVVPADELMGEALSWAEEAAGNSPDSVVVSRLGLWDAEDDVRRSTVMVGRGPANRALMKGANLSRGTDLPTKTRLIQRGNDPRPDLS</sequence>
<dbReference type="GO" id="GO:0006635">
    <property type="term" value="P:fatty acid beta-oxidation"/>
    <property type="evidence" value="ECO:0007669"/>
    <property type="project" value="TreeGrafter"/>
</dbReference>
<gene>
    <name evidence="4" type="ORF">S7711_03494</name>
</gene>
<dbReference type="EMBL" id="KL648750">
    <property type="protein sequence ID" value="KEY64204.1"/>
    <property type="molecule type" value="Genomic_DNA"/>
</dbReference>
<evidence type="ECO:0000256" key="2">
    <source>
        <dbReference type="RuleBase" id="RU003707"/>
    </source>
</evidence>
<dbReference type="GO" id="GO:0003824">
    <property type="term" value="F:catalytic activity"/>
    <property type="evidence" value="ECO:0007669"/>
    <property type="project" value="InterPro"/>
</dbReference>
<dbReference type="InterPro" id="IPR018376">
    <property type="entry name" value="Enoyl-CoA_hyd/isom_CS"/>
</dbReference>
<dbReference type="InterPro" id="IPR001753">
    <property type="entry name" value="Enoyl-CoA_hydra/iso"/>
</dbReference>
<dbReference type="Pfam" id="PF00378">
    <property type="entry name" value="ECH_1"/>
    <property type="match status" value="1"/>
</dbReference>
<evidence type="ECO:0000256" key="3">
    <source>
        <dbReference type="SAM" id="MobiDB-lite"/>
    </source>
</evidence>
<name>A0A084AFX5_STACB</name>
<dbReference type="Gene3D" id="3.90.226.10">
    <property type="entry name" value="2-enoyl-CoA Hydratase, Chain A, domain 1"/>
    <property type="match status" value="1"/>
</dbReference>
<evidence type="ECO:0000313" key="4">
    <source>
        <dbReference type="EMBL" id="KEY64204.1"/>
    </source>
</evidence>
<evidence type="ECO:0000256" key="1">
    <source>
        <dbReference type="ARBA" id="ARBA00005254"/>
    </source>
</evidence>
<evidence type="ECO:0008006" key="6">
    <source>
        <dbReference type="Google" id="ProtNLM"/>
    </source>
</evidence>
<dbReference type="PROSITE" id="PS00166">
    <property type="entry name" value="ENOYL_COA_HYDRATASE"/>
    <property type="match status" value="1"/>
</dbReference>
<proteinExistence type="inferred from homology"/>
<dbReference type="OrthoDB" id="2139957at2759"/>
<dbReference type="InterPro" id="IPR029045">
    <property type="entry name" value="ClpP/crotonase-like_dom_sf"/>
</dbReference>
<comment type="similarity">
    <text evidence="1 2">Belongs to the enoyl-CoA hydratase/isomerase family.</text>
</comment>
<dbReference type="AlphaFoldDB" id="A0A084AFX5"/>
<organism evidence="4 5">
    <name type="scientific">Stachybotrys chartarum (strain CBS 109288 / IBT 7711)</name>
    <name type="common">Toxic black mold</name>
    <name type="synonym">Stilbospora chartarum</name>
    <dbReference type="NCBI Taxonomy" id="1280523"/>
    <lineage>
        <taxon>Eukaryota</taxon>
        <taxon>Fungi</taxon>
        <taxon>Dikarya</taxon>
        <taxon>Ascomycota</taxon>
        <taxon>Pezizomycotina</taxon>
        <taxon>Sordariomycetes</taxon>
        <taxon>Hypocreomycetidae</taxon>
        <taxon>Hypocreales</taxon>
        <taxon>Stachybotryaceae</taxon>
        <taxon>Stachybotrys</taxon>
    </lineage>
</organism>
<reference evidence="4 5" key="1">
    <citation type="journal article" date="2014" name="BMC Genomics">
        <title>Comparative genome sequencing reveals chemotype-specific gene clusters in the toxigenic black mold Stachybotrys.</title>
        <authorList>
            <person name="Semeiks J."/>
            <person name="Borek D."/>
            <person name="Otwinowski Z."/>
            <person name="Grishin N.V."/>
        </authorList>
    </citation>
    <scope>NUCLEOTIDE SEQUENCE [LARGE SCALE GENOMIC DNA]</scope>
    <source>
        <strain evidence="5">CBS 109288 / IBT 7711</strain>
    </source>
</reference>
<feature type="region of interest" description="Disordered" evidence="3">
    <location>
        <begin position="253"/>
        <end position="277"/>
    </location>
</feature>
<dbReference type="GO" id="GO:0005739">
    <property type="term" value="C:mitochondrion"/>
    <property type="evidence" value="ECO:0007669"/>
    <property type="project" value="TreeGrafter"/>
</dbReference>
<dbReference type="PANTHER" id="PTHR11941">
    <property type="entry name" value="ENOYL-COA HYDRATASE-RELATED"/>
    <property type="match status" value="1"/>
</dbReference>
<keyword evidence="5" id="KW-1185">Reference proteome</keyword>
<evidence type="ECO:0000313" key="5">
    <source>
        <dbReference type="Proteomes" id="UP000028045"/>
    </source>
</evidence>
<dbReference type="PANTHER" id="PTHR11941:SF158">
    <property type="entry name" value="ENOYL-COA HYDRATASE (AFU_ORTHOLOGUE AFUA_2G10650)"/>
    <property type="match status" value="1"/>
</dbReference>
<protein>
    <recommendedName>
        <fullName evidence="6">Enoyl-CoA hydratase</fullName>
    </recommendedName>
</protein>